<sequence>MLRILEVYPRGEDVEAKLVQAGLLGGSRYHLANMEDLCNSGLSQLMEATKELQLMESLVPEGSLGFGQCSWFDGPKITEDMELELDMNRQDEAPTNGGWSEQSRPAKWRRKDAKGQGDQGKGPSKDQQDTAYMFFVRADLEGNLGSILYEAGRKWNQVKATTPDKLEAPMRIILMQKLLLTVLEGYNAMMASEEKIAKAKQMGWLSEIPPKDCVSVKEGLFAMAVLCSSPRAVNRFHATRQMAEAYESPTMSFMLDVGLRTVEAGKMRHLLNDLAHSAVWLMAGASYMRPRSPGSSKGQGKGKGKGNKQGKMTAAARGLATRSAGLWCTVAEISMLGIIKRIHYVQHRMPGRMSLSSMSLAQTVFAAVK</sequence>
<gene>
    <name evidence="2" type="ORF">AK812_SmicGene16550</name>
</gene>
<proteinExistence type="predicted"/>
<accession>A0A1Q9E008</accession>
<comment type="caution">
    <text evidence="2">The sequence shown here is derived from an EMBL/GenBank/DDBJ whole genome shotgun (WGS) entry which is preliminary data.</text>
</comment>
<protein>
    <submittedName>
        <fullName evidence="2">Uncharacterized protein</fullName>
    </submittedName>
</protein>
<evidence type="ECO:0000256" key="1">
    <source>
        <dbReference type="SAM" id="MobiDB-lite"/>
    </source>
</evidence>
<evidence type="ECO:0000313" key="2">
    <source>
        <dbReference type="EMBL" id="OLQ00753.1"/>
    </source>
</evidence>
<evidence type="ECO:0000313" key="3">
    <source>
        <dbReference type="Proteomes" id="UP000186817"/>
    </source>
</evidence>
<keyword evidence="3" id="KW-1185">Reference proteome</keyword>
<reference evidence="2 3" key="1">
    <citation type="submission" date="2016-02" db="EMBL/GenBank/DDBJ databases">
        <title>Genome analysis of coral dinoflagellate symbionts highlights evolutionary adaptations to a symbiotic lifestyle.</title>
        <authorList>
            <person name="Aranda M."/>
            <person name="Li Y."/>
            <person name="Liew Y.J."/>
            <person name="Baumgarten S."/>
            <person name="Simakov O."/>
            <person name="Wilson M."/>
            <person name="Piel J."/>
            <person name="Ashoor H."/>
            <person name="Bougouffa S."/>
            <person name="Bajic V.B."/>
            <person name="Ryu T."/>
            <person name="Ravasi T."/>
            <person name="Bayer T."/>
            <person name="Micklem G."/>
            <person name="Kim H."/>
            <person name="Bhak J."/>
            <person name="Lajeunesse T.C."/>
            <person name="Voolstra C.R."/>
        </authorList>
    </citation>
    <scope>NUCLEOTIDE SEQUENCE [LARGE SCALE GENOMIC DNA]</scope>
    <source>
        <strain evidence="2 3">CCMP2467</strain>
    </source>
</reference>
<dbReference type="Proteomes" id="UP000186817">
    <property type="component" value="Unassembled WGS sequence"/>
</dbReference>
<dbReference type="AlphaFoldDB" id="A0A1Q9E008"/>
<dbReference type="EMBL" id="LSRX01000317">
    <property type="protein sequence ID" value="OLQ00753.1"/>
    <property type="molecule type" value="Genomic_DNA"/>
</dbReference>
<feature type="region of interest" description="Disordered" evidence="1">
    <location>
        <begin position="89"/>
        <end position="127"/>
    </location>
</feature>
<organism evidence="2 3">
    <name type="scientific">Symbiodinium microadriaticum</name>
    <name type="common">Dinoflagellate</name>
    <name type="synonym">Zooxanthella microadriatica</name>
    <dbReference type="NCBI Taxonomy" id="2951"/>
    <lineage>
        <taxon>Eukaryota</taxon>
        <taxon>Sar</taxon>
        <taxon>Alveolata</taxon>
        <taxon>Dinophyceae</taxon>
        <taxon>Suessiales</taxon>
        <taxon>Symbiodiniaceae</taxon>
        <taxon>Symbiodinium</taxon>
    </lineage>
</organism>
<feature type="region of interest" description="Disordered" evidence="1">
    <location>
        <begin position="290"/>
        <end position="315"/>
    </location>
</feature>
<dbReference type="OrthoDB" id="443213at2759"/>
<name>A0A1Q9E008_SYMMI</name>